<feature type="domain" description="Putative zinc-finger" evidence="1">
    <location>
        <begin position="4"/>
        <end position="38"/>
    </location>
</feature>
<dbReference type="InterPro" id="IPR041916">
    <property type="entry name" value="Anti_sigma_zinc_sf"/>
</dbReference>
<reference evidence="2" key="1">
    <citation type="submission" date="2022-09" db="EMBL/GenBank/DDBJ databases">
        <title>Rhodovastum sp. nov. RN2-1 isolated from soil in Seongnam, South Korea.</title>
        <authorList>
            <person name="Le N.T."/>
        </authorList>
    </citation>
    <scope>NUCLEOTIDE SEQUENCE</scope>
    <source>
        <strain evidence="2">RN2-1</strain>
    </source>
</reference>
<organism evidence="2 3">
    <name type="scientific">Limobrevibacterium gyesilva</name>
    <dbReference type="NCBI Taxonomy" id="2991712"/>
    <lineage>
        <taxon>Bacteria</taxon>
        <taxon>Pseudomonadati</taxon>
        <taxon>Pseudomonadota</taxon>
        <taxon>Alphaproteobacteria</taxon>
        <taxon>Acetobacterales</taxon>
        <taxon>Acetobacteraceae</taxon>
        <taxon>Limobrevibacterium</taxon>
    </lineage>
</organism>
<dbReference type="RefSeq" id="WP_264714351.1">
    <property type="nucleotide sequence ID" value="NZ_JAPDNT010000010.1"/>
</dbReference>
<gene>
    <name evidence="2" type="ORF">OL599_13685</name>
</gene>
<dbReference type="InterPro" id="IPR027383">
    <property type="entry name" value="Znf_put"/>
</dbReference>
<dbReference type="AlphaFoldDB" id="A0AA41YN81"/>
<reference evidence="2" key="2">
    <citation type="submission" date="2022-10" db="EMBL/GenBank/DDBJ databases">
        <authorList>
            <person name="Trinh H.N."/>
        </authorList>
    </citation>
    <scope>NUCLEOTIDE SEQUENCE</scope>
    <source>
        <strain evidence="2">RN2-1</strain>
    </source>
</reference>
<keyword evidence="3" id="KW-1185">Reference proteome</keyword>
<dbReference type="Pfam" id="PF13490">
    <property type="entry name" value="zf-HC2"/>
    <property type="match status" value="1"/>
</dbReference>
<dbReference type="Proteomes" id="UP001165679">
    <property type="component" value="Unassembled WGS sequence"/>
</dbReference>
<comment type="caution">
    <text evidence="2">The sequence shown here is derived from an EMBL/GenBank/DDBJ whole genome shotgun (WGS) entry which is preliminary data.</text>
</comment>
<evidence type="ECO:0000313" key="2">
    <source>
        <dbReference type="EMBL" id="MCW3475631.1"/>
    </source>
</evidence>
<accession>A0AA41YN81</accession>
<dbReference type="Gene3D" id="1.10.10.1320">
    <property type="entry name" value="Anti-sigma factor, zinc-finger domain"/>
    <property type="match status" value="1"/>
</dbReference>
<sequence>MLTCRDVTELATDYMEGHLSPGARLRVRLHLFLCSMCRAYIDQLQKTRRLLRGLPLSTPPADLEARLIETAVALPPDRPG</sequence>
<name>A0AA41YN81_9PROT</name>
<evidence type="ECO:0000313" key="3">
    <source>
        <dbReference type="Proteomes" id="UP001165679"/>
    </source>
</evidence>
<dbReference type="EMBL" id="JAPDNT010000010">
    <property type="protein sequence ID" value="MCW3475631.1"/>
    <property type="molecule type" value="Genomic_DNA"/>
</dbReference>
<proteinExistence type="predicted"/>
<evidence type="ECO:0000259" key="1">
    <source>
        <dbReference type="Pfam" id="PF13490"/>
    </source>
</evidence>
<protein>
    <submittedName>
        <fullName evidence="2">Zf-HC2 domain-containing protein</fullName>
    </submittedName>
</protein>